<gene>
    <name evidence="2" type="ORF">EVAR_28700_1</name>
</gene>
<organism evidence="2 3">
    <name type="scientific">Eumeta variegata</name>
    <name type="common">Bagworm moth</name>
    <name type="synonym">Eumeta japonica</name>
    <dbReference type="NCBI Taxonomy" id="151549"/>
    <lineage>
        <taxon>Eukaryota</taxon>
        <taxon>Metazoa</taxon>
        <taxon>Ecdysozoa</taxon>
        <taxon>Arthropoda</taxon>
        <taxon>Hexapoda</taxon>
        <taxon>Insecta</taxon>
        <taxon>Pterygota</taxon>
        <taxon>Neoptera</taxon>
        <taxon>Endopterygota</taxon>
        <taxon>Lepidoptera</taxon>
        <taxon>Glossata</taxon>
        <taxon>Ditrysia</taxon>
        <taxon>Tineoidea</taxon>
        <taxon>Psychidae</taxon>
        <taxon>Oiketicinae</taxon>
        <taxon>Eumeta</taxon>
    </lineage>
</organism>
<dbReference type="STRING" id="151549.A0A4C1V5S2"/>
<dbReference type="InterPro" id="IPR000477">
    <property type="entry name" value="RT_dom"/>
</dbReference>
<dbReference type="OrthoDB" id="8058536at2759"/>
<evidence type="ECO:0000259" key="1">
    <source>
        <dbReference type="Pfam" id="PF00078"/>
    </source>
</evidence>
<keyword evidence="2" id="KW-0808">Transferase</keyword>
<feature type="domain" description="Reverse transcriptase" evidence="1">
    <location>
        <begin position="83"/>
        <end position="170"/>
    </location>
</feature>
<name>A0A4C1V5S2_EUMVA</name>
<protein>
    <submittedName>
        <fullName evidence="2">Probable RNA-directed DNA polymerase from transposon X-element</fullName>
    </submittedName>
</protein>
<keyword evidence="2" id="KW-0548">Nucleotidyltransferase</keyword>
<dbReference type="Pfam" id="PF00078">
    <property type="entry name" value="RVT_1"/>
    <property type="match status" value="1"/>
</dbReference>
<evidence type="ECO:0000313" key="3">
    <source>
        <dbReference type="Proteomes" id="UP000299102"/>
    </source>
</evidence>
<dbReference type="EMBL" id="BGZK01000275">
    <property type="protein sequence ID" value="GBP33545.1"/>
    <property type="molecule type" value="Genomic_DNA"/>
</dbReference>
<keyword evidence="2" id="KW-0695">RNA-directed DNA polymerase</keyword>
<dbReference type="Proteomes" id="UP000299102">
    <property type="component" value="Unassembled WGS sequence"/>
</dbReference>
<dbReference type="GO" id="GO:0003964">
    <property type="term" value="F:RNA-directed DNA polymerase activity"/>
    <property type="evidence" value="ECO:0007669"/>
    <property type="project" value="UniProtKB-KW"/>
</dbReference>
<keyword evidence="3" id="KW-1185">Reference proteome</keyword>
<accession>A0A4C1V5S2</accession>
<reference evidence="2 3" key="1">
    <citation type="journal article" date="2019" name="Commun. Biol.">
        <title>The bagworm genome reveals a unique fibroin gene that provides high tensile strength.</title>
        <authorList>
            <person name="Kono N."/>
            <person name="Nakamura H."/>
            <person name="Ohtoshi R."/>
            <person name="Tomita M."/>
            <person name="Numata K."/>
            <person name="Arakawa K."/>
        </authorList>
    </citation>
    <scope>NUCLEOTIDE SEQUENCE [LARGE SCALE GENOMIC DNA]</scope>
</reference>
<dbReference type="AlphaFoldDB" id="A0A4C1V5S2"/>
<proteinExistence type="predicted"/>
<comment type="caution">
    <text evidence="2">The sequence shown here is derived from an EMBL/GenBank/DDBJ whole genome shotgun (WGS) entry which is preliminary data.</text>
</comment>
<evidence type="ECO:0000313" key="2">
    <source>
        <dbReference type="EMBL" id="GBP33545.1"/>
    </source>
</evidence>
<sequence>MLSVANDMFPLKKHSVEGIPTPPQWDQKYTRAVEKRRGTEILYYRNMSQQNFINLFKIRVKSRRLPLRKKLIGWRSFWNPYDPGAYSPIVLSSVLAKIAEHLVKNRLEWITESRGPLVNSQYEFRKGRSTVDNLSIFTSDIRVSFFQGKSVTASFLDVSSAYDNVQLPILRNKDDPSADLHFLSIIENGWLGWHTIFTDASKFSEAECDEIGTFHSQYNIVQKVRRPPKSSVLTVCIRSQPFKYRRKRTRGSGSEGHNLMRE</sequence>